<sequence>MGKIAKEIKATVAVCKERWKNLRGSYTRYLKKCTPSGSAAKKTRPYYLAEYMQFLTPFTKSRPMKSSLEPLPQQSIDYSCDSNSGDNESQCENEEDNESQHLMALENEPPLLSPTESHYSTRDDT</sequence>
<dbReference type="InterPro" id="IPR039353">
    <property type="entry name" value="TF_Adf1"/>
</dbReference>
<keyword evidence="4" id="KW-1185">Reference proteome</keyword>
<accession>A0ABM5KBJ5</accession>
<name>A0ABM5KBJ5_DIAVI</name>
<feature type="region of interest" description="Disordered" evidence="1">
    <location>
        <begin position="62"/>
        <end position="125"/>
    </location>
</feature>
<dbReference type="GeneID" id="126885174"/>
<evidence type="ECO:0000313" key="3">
    <source>
        <dbReference type="EnsemblMetazoa" id="XP_050507557.1"/>
    </source>
</evidence>
<dbReference type="Proteomes" id="UP001652700">
    <property type="component" value="Unplaced"/>
</dbReference>
<dbReference type="InterPro" id="IPR006578">
    <property type="entry name" value="MADF-dom"/>
</dbReference>
<evidence type="ECO:0000313" key="4">
    <source>
        <dbReference type="Proteomes" id="UP001652700"/>
    </source>
</evidence>
<dbReference type="PANTHER" id="PTHR12243:SF60">
    <property type="entry name" value="SI:CH211-15D5.12-RELATED"/>
    <property type="match status" value="1"/>
</dbReference>
<dbReference type="Pfam" id="PF10545">
    <property type="entry name" value="MADF_DNA_bdg"/>
    <property type="match status" value="1"/>
</dbReference>
<dbReference type="PROSITE" id="PS51029">
    <property type="entry name" value="MADF"/>
    <property type="match status" value="1"/>
</dbReference>
<protein>
    <recommendedName>
        <fullName evidence="2">MADF domain-containing protein</fullName>
    </recommendedName>
</protein>
<dbReference type="PANTHER" id="PTHR12243">
    <property type="entry name" value="MADF DOMAIN TRANSCRIPTION FACTOR"/>
    <property type="match status" value="1"/>
</dbReference>
<dbReference type="RefSeq" id="XP_050507557.1">
    <property type="nucleotide sequence ID" value="XM_050651600.1"/>
</dbReference>
<reference evidence="3" key="1">
    <citation type="submission" date="2025-05" db="UniProtKB">
        <authorList>
            <consortium name="EnsemblMetazoa"/>
        </authorList>
    </citation>
    <scope>IDENTIFICATION</scope>
</reference>
<evidence type="ECO:0000259" key="2">
    <source>
        <dbReference type="PROSITE" id="PS51029"/>
    </source>
</evidence>
<dbReference type="EnsemblMetazoa" id="XM_050651600.1">
    <property type="protein sequence ID" value="XP_050507557.1"/>
    <property type="gene ID" value="LOC126885174"/>
</dbReference>
<feature type="compositionally biased region" description="Polar residues" evidence="1">
    <location>
        <begin position="72"/>
        <end position="88"/>
    </location>
</feature>
<organism evidence="3 4">
    <name type="scientific">Diabrotica virgifera virgifera</name>
    <name type="common">western corn rootworm</name>
    <dbReference type="NCBI Taxonomy" id="50390"/>
    <lineage>
        <taxon>Eukaryota</taxon>
        <taxon>Metazoa</taxon>
        <taxon>Ecdysozoa</taxon>
        <taxon>Arthropoda</taxon>
        <taxon>Hexapoda</taxon>
        <taxon>Insecta</taxon>
        <taxon>Pterygota</taxon>
        <taxon>Neoptera</taxon>
        <taxon>Endopterygota</taxon>
        <taxon>Coleoptera</taxon>
        <taxon>Polyphaga</taxon>
        <taxon>Cucujiformia</taxon>
        <taxon>Chrysomeloidea</taxon>
        <taxon>Chrysomelidae</taxon>
        <taxon>Galerucinae</taxon>
        <taxon>Diabroticina</taxon>
        <taxon>Diabroticites</taxon>
        <taxon>Diabrotica</taxon>
    </lineage>
</organism>
<evidence type="ECO:0000256" key="1">
    <source>
        <dbReference type="SAM" id="MobiDB-lite"/>
    </source>
</evidence>
<feature type="domain" description="MADF" evidence="2">
    <location>
        <begin position="1"/>
        <end position="60"/>
    </location>
</feature>
<proteinExistence type="predicted"/>